<accession>A0A9W7CE81</accession>
<organism evidence="2 3">
    <name type="scientific">Triparma verrucosa</name>
    <dbReference type="NCBI Taxonomy" id="1606542"/>
    <lineage>
        <taxon>Eukaryota</taxon>
        <taxon>Sar</taxon>
        <taxon>Stramenopiles</taxon>
        <taxon>Ochrophyta</taxon>
        <taxon>Bolidophyceae</taxon>
        <taxon>Parmales</taxon>
        <taxon>Triparmaceae</taxon>
        <taxon>Triparma</taxon>
    </lineage>
</organism>
<comment type="caution">
    <text evidence="2">The sequence shown here is derived from an EMBL/GenBank/DDBJ whole genome shotgun (WGS) entry which is preliminary data.</text>
</comment>
<name>A0A9W7CE81_9STRA</name>
<dbReference type="EMBL" id="BRXX01000379">
    <property type="protein sequence ID" value="GMI08285.1"/>
    <property type="molecule type" value="Genomic_DNA"/>
</dbReference>
<proteinExistence type="predicted"/>
<feature type="compositionally biased region" description="Basic and acidic residues" evidence="1">
    <location>
        <begin position="193"/>
        <end position="207"/>
    </location>
</feature>
<evidence type="ECO:0000313" key="3">
    <source>
        <dbReference type="Proteomes" id="UP001165160"/>
    </source>
</evidence>
<feature type="compositionally biased region" description="Pro residues" evidence="1">
    <location>
        <begin position="50"/>
        <end position="59"/>
    </location>
</feature>
<gene>
    <name evidence="2" type="ORF">TrVE_jg10470</name>
</gene>
<evidence type="ECO:0000256" key="1">
    <source>
        <dbReference type="SAM" id="MobiDB-lite"/>
    </source>
</evidence>
<keyword evidence="3" id="KW-1185">Reference proteome</keyword>
<reference evidence="3" key="1">
    <citation type="journal article" date="2023" name="Commun. Biol.">
        <title>Genome analysis of Parmales, the sister group of diatoms, reveals the evolutionary specialization of diatoms from phago-mixotrophs to photoautotrophs.</title>
        <authorList>
            <person name="Ban H."/>
            <person name="Sato S."/>
            <person name="Yoshikawa S."/>
            <person name="Yamada K."/>
            <person name="Nakamura Y."/>
            <person name="Ichinomiya M."/>
            <person name="Sato N."/>
            <person name="Blanc-Mathieu R."/>
            <person name="Endo H."/>
            <person name="Kuwata A."/>
            <person name="Ogata H."/>
        </authorList>
    </citation>
    <scope>NUCLEOTIDE SEQUENCE [LARGE SCALE GENOMIC DNA]</scope>
    <source>
        <strain evidence="3">NIES 3699</strain>
    </source>
</reference>
<dbReference type="Proteomes" id="UP001165160">
    <property type="component" value="Unassembled WGS sequence"/>
</dbReference>
<feature type="compositionally biased region" description="Basic residues" evidence="1">
    <location>
        <begin position="208"/>
        <end position="217"/>
    </location>
</feature>
<feature type="region of interest" description="Disordered" evidence="1">
    <location>
        <begin position="1"/>
        <end position="65"/>
    </location>
</feature>
<feature type="compositionally biased region" description="Basic residues" evidence="1">
    <location>
        <begin position="180"/>
        <end position="192"/>
    </location>
</feature>
<feature type="compositionally biased region" description="Low complexity" evidence="1">
    <location>
        <begin position="8"/>
        <end position="38"/>
    </location>
</feature>
<feature type="region of interest" description="Disordered" evidence="1">
    <location>
        <begin position="165"/>
        <end position="217"/>
    </location>
</feature>
<sequence length="217" mass="23530">MDAGSVFSFKSSQSEPKPSSPTKVKPPSSPAKVASPKLKSPKKESTPTKPDLPPGPPPTWKTGVPLNVSKTQATQNSSNASLLACVSPTLASSLDLKFSTVGAIGRFSASENSVSLDIRGTSHPTLLQPCTTWMVCKVDSKSTTVTVETLGDEILTVLEGDVRKKKGDDWDAESDDEMKRKRMKKDKKKDKKDKKDSKKDSKKEKSSPKKKKQKNKA</sequence>
<evidence type="ECO:0000313" key="2">
    <source>
        <dbReference type="EMBL" id="GMI08285.1"/>
    </source>
</evidence>
<protein>
    <submittedName>
        <fullName evidence="2">Uncharacterized protein</fullName>
    </submittedName>
</protein>
<dbReference type="AlphaFoldDB" id="A0A9W7CE81"/>